<dbReference type="EMBL" id="JBHSOD010000003">
    <property type="protein sequence ID" value="MFC5884239.1"/>
    <property type="molecule type" value="Genomic_DNA"/>
</dbReference>
<dbReference type="PROSITE" id="PS00012">
    <property type="entry name" value="PHOSPHOPANTETHEINE"/>
    <property type="match status" value="1"/>
</dbReference>
<dbReference type="RefSeq" id="WP_313762428.1">
    <property type="nucleotide sequence ID" value="NZ_BAAAVH010000050.1"/>
</dbReference>
<evidence type="ECO:0000313" key="4">
    <source>
        <dbReference type="EMBL" id="MFC5884239.1"/>
    </source>
</evidence>
<keyword evidence="1" id="KW-0596">Phosphopantetheine</keyword>
<keyword evidence="5" id="KW-1185">Reference proteome</keyword>
<dbReference type="Pfam" id="PF00550">
    <property type="entry name" value="PP-binding"/>
    <property type="match status" value="1"/>
</dbReference>
<dbReference type="SUPFAM" id="SSF47336">
    <property type="entry name" value="ACP-like"/>
    <property type="match status" value="1"/>
</dbReference>
<accession>A0ABW1ETG8</accession>
<proteinExistence type="predicted"/>
<dbReference type="Proteomes" id="UP001596067">
    <property type="component" value="Unassembled WGS sequence"/>
</dbReference>
<comment type="caution">
    <text evidence="4">The sequence shown here is derived from an EMBL/GenBank/DDBJ whole genome shotgun (WGS) entry which is preliminary data.</text>
</comment>
<protein>
    <submittedName>
        <fullName evidence="4">Acyl carrier protein</fullName>
    </submittedName>
</protein>
<dbReference type="PROSITE" id="PS50075">
    <property type="entry name" value="CARRIER"/>
    <property type="match status" value="1"/>
</dbReference>
<gene>
    <name evidence="4" type="ORF">ACFP0N_04455</name>
</gene>
<dbReference type="InterPro" id="IPR009081">
    <property type="entry name" value="PP-bd_ACP"/>
</dbReference>
<dbReference type="Gene3D" id="1.10.1200.10">
    <property type="entry name" value="ACP-like"/>
    <property type="match status" value="1"/>
</dbReference>
<feature type="domain" description="Carrier" evidence="3">
    <location>
        <begin position="1"/>
        <end position="79"/>
    </location>
</feature>
<sequence length="83" mass="8953">MITEADLKRIMREGAGQAEGIDLDGDIADVLFSDLGYDSLAVLETVSRIEREYGIRIPEDALSAVRTPGEFLALVNRATAEAA</sequence>
<name>A0ABW1ETG8_9ACTN</name>
<keyword evidence="2" id="KW-0597">Phosphoprotein</keyword>
<evidence type="ECO:0000259" key="3">
    <source>
        <dbReference type="PROSITE" id="PS50075"/>
    </source>
</evidence>
<evidence type="ECO:0000256" key="2">
    <source>
        <dbReference type="ARBA" id="ARBA00022553"/>
    </source>
</evidence>
<dbReference type="InterPro" id="IPR006162">
    <property type="entry name" value="Ppantetheine_attach_site"/>
</dbReference>
<organism evidence="4 5">
    <name type="scientific">Kitasatospora aburaviensis</name>
    <dbReference type="NCBI Taxonomy" id="67265"/>
    <lineage>
        <taxon>Bacteria</taxon>
        <taxon>Bacillati</taxon>
        <taxon>Actinomycetota</taxon>
        <taxon>Actinomycetes</taxon>
        <taxon>Kitasatosporales</taxon>
        <taxon>Streptomycetaceae</taxon>
        <taxon>Kitasatospora</taxon>
    </lineage>
</organism>
<evidence type="ECO:0000256" key="1">
    <source>
        <dbReference type="ARBA" id="ARBA00022450"/>
    </source>
</evidence>
<evidence type="ECO:0000313" key="5">
    <source>
        <dbReference type="Proteomes" id="UP001596067"/>
    </source>
</evidence>
<reference evidence="5" key="1">
    <citation type="journal article" date="2019" name="Int. J. Syst. Evol. Microbiol.">
        <title>The Global Catalogue of Microorganisms (GCM) 10K type strain sequencing project: providing services to taxonomists for standard genome sequencing and annotation.</title>
        <authorList>
            <consortium name="The Broad Institute Genomics Platform"/>
            <consortium name="The Broad Institute Genome Sequencing Center for Infectious Disease"/>
            <person name="Wu L."/>
            <person name="Ma J."/>
        </authorList>
    </citation>
    <scope>NUCLEOTIDE SEQUENCE [LARGE SCALE GENOMIC DNA]</scope>
    <source>
        <strain evidence="5">CGMCC 4.1469</strain>
    </source>
</reference>
<dbReference type="InterPro" id="IPR036736">
    <property type="entry name" value="ACP-like_sf"/>
</dbReference>